<reference evidence="2 3" key="1">
    <citation type="journal article" date="2017" name="Int. J. Syst. Evol. Microbiol.">
        <title>Ramlibacter alkalitolerans sp. nov., alkali-tolerant bacterium isolated from soil of ginseng.</title>
        <authorList>
            <person name="Lee D.H."/>
            <person name="Cha C.J."/>
        </authorList>
    </citation>
    <scope>NUCLEOTIDE SEQUENCE [LARGE SCALE GENOMIC DNA]</scope>
    <source>
        <strain evidence="2 3">KACC 19305</strain>
    </source>
</reference>
<comment type="caution">
    <text evidence="2">The sequence shown here is derived from an EMBL/GenBank/DDBJ whole genome shotgun (WGS) entry which is preliminary data.</text>
</comment>
<dbReference type="Proteomes" id="UP000622707">
    <property type="component" value="Unassembled WGS sequence"/>
</dbReference>
<dbReference type="PANTHER" id="PTHR42850">
    <property type="entry name" value="METALLOPHOSPHOESTERASE"/>
    <property type="match status" value="1"/>
</dbReference>
<dbReference type="InterPro" id="IPR029052">
    <property type="entry name" value="Metallo-depent_PP-like"/>
</dbReference>
<evidence type="ECO:0000259" key="1">
    <source>
        <dbReference type="Pfam" id="PF00149"/>
    </source>
</evidence>
<dbReference type="InterPro" id="IPR004843">
    <property type="entry name" value="Calcineurin-like_PHP"/>
</dbReference>
<name>A0ABS1JJ56_9BURK</name>
<feature type="domain" description="Calcineurin-like phosphoesterase" evidence="1">
    <location>
        <begin position="22"/>
        <end position="146"/>
    </location>
</feature>
<dbReference type="SUPFAM" id="SSF56300">
    <property type="entry name" value="Metallo-dependent phosphatases"/>
    <property type="match status" value="1"/>
</dbReference>
<organism evidence="2 3">
    <name type="scientific">Ramlibacter alkalitolerans</name>
    <dbReference type="NCBI Taxonomy" id="2039631"/>
    <lineage>
        <taxon>Bacteria</taxon>
        <taxon>Pseudomonadati</taxon>
        <taxon>Pseudomonadota</taxon>
        <taxon>Betaproteobacteria</taxon>
        <taxon>Burkholderiales</taxon>
        <taxon>Comamonadaceae</taxon>
        <taxon>Ramlibacter</taxon>
    </lineage>
</organism>
<dbReference type="Pfam" id="PF00149">
    <property type="entry name" value="Metallophos"/>
    <property type="match status" value="1"/>
</dbReference>
<proteinExistence type="predicted"/>
<dbReference type="RefSeq" id="WP_201687380.1">
    <property type="nucleotide sequence ID" value="NZ_JAEQND010000002.1"/>
</dbReference>
<dbReference type="InterPro" id="IPR050126">
    <property type="entry name" value="Ap4A_hydrolase"/>
</dbReference>
<accession>A0ABS1JJ56</accession>
<dbReference type="EMBL" id="JAEQND010000002">
    <property type="protein sequence ID" value="MBL0424131.1"/>
    <property type="molecule type" value="Genomic_DNA"/>
</dbReference>
<evidence type="ECO:0000313" key="2">
    <source>
        <dbReference type="EMBL" id="MBL0424131.1"/>
    </source>
</evidence>
<sequence>MNPPSPPLCIDHYAANTAGRDLIVGDVHGAFSRLRKALDRIAFDERVDRLFCVGDLVDRGPESAEAFEWLKQPWLHSILGNHERAALDWARGDLDAQTYAWNGGAWNIDVPPPVREHRAAVFAQLPVAIEIETPAGLVGLVHADVPSASWAEFRQQLRRETCRPPHQRMALEAAVNSRRRFRRDIGGCVSGVHAVVVGHTTLGRPRWSGNILCIETGGWSDGYFTIVDAATLAVPREGDGGARRRCAAELNILKPQLQRC</sequence>
<dbReference type="Gene3D" id="3.60.21.10">
    <property type="match status" value="1"/>
</dbReference>
<protein>
    <submittedName>
        <fullName evidence="2">Metallophosphoesterase</fullName>
    </submittedName>
</protein>
<keyword evidence="3" id="KW-1185">Reference proteome</keyword>
<evidence type="ECO:0000313" key="3">
    <source>
        <dbReference type="Proteomes" id="UP000622707"/>
    </source>
</evidence>
<dbReference type="PANTHER" id="PTHR42850:SF11">
    <property type="entry name" value="BIS(5'-NUCLEOSYL)-TETRAPHOSPHATASE [SYMMETRICAL]"/>
    <property type="match status" value="1"/>
</dbReference>
<gene>
    <name evidence="2" type="ORF">JI746_03340</name>
</gene>